<evidence type="ECO:0000313" key="10">
    <source>
        <dbReference type="EMBL" id="QUI23942.1"/>
    </source>
</evidence>
<reference evidence="10" key="1">
    <citation type="submission" date="2020-07" db="EMBL/GenBank/DDBJ databases">
        <title>Vallitalea pronyensis genome.</title>
        <authorList>
            <person name="Postec A."/>
        </authorList>
    </citation>
    <scope>NUCLEOTIDE SEQUENCE</scope>
    <source>
        <strain evidence="10">FatNI3</strain>
    </source>
</reference>
<sequence length="235" mass="28166">MKKRIENYYGRLLRKFLKFVNPIKKLFIDTDCEVHVFNNYHAVELLKKHGYKQEYRFFTRYLKDIDKGSIWADQDFKSITHFYNPHMKRGLFGHNNSLDLTMDYYNIALRLWEIGKKNDSMFYLGACVHIIQDLTISQHVKIRLLNGHRQYENYVKYTHDLVKEYVATKAPILLKSPEAYVEYNAMQALRIEGWVKKIPNIKHQFYHKTLYTLPLAQRTTAGCLLLFIQDNFKKQ</sequence>
<dbReference type="Pfam" id="PF00882">
    <property type="entry name" value="Zn_dep_PLPC"/>
    <property type="match status" value="1"/>
</dbReference>
<dbReference type="PROSITE" id="PS51346">
    <property type="entry name" value="PROKAR_ZN_DEPEND_PLPC_2"/>
    <property type="match status" value="1"/>
</dbReference>
<dbReference type="InterPro" id="IPR029002">
    <property type="entry name" value="PLPC/GPLD1"/>
</dbReference>
<evidence type="ECO:0000259" key="9">
    <source>
        <dbReference type="PROSITE" id="PS51346"/>
    </source>
</evidence>
<evidence type="ECO:0000256" key="2">
    <source>
        <dbReference type="ARBA" id="ARBA00018391"/>
    </source>
</evidence>
<dbReference type="CDD" id="cd11009">
    <property type="entry name" value="Zn_dep_PLPC"/>
    <property type="match status" value="1"/>
</dbReference>
<evidence type="ECO:0000256" key="4">
    <source>
        <dbReference type="ARBA" id="ARBA00022723"/>
    </source>
</evidence>
<dbReference type="AlphaFoldDB" id="A0A8J8MLA1"/>
<evidence type="ECO:0000256" key="8">
    <source>
        <dbReference type="ARBA" id="ARBA00031285"/>
    </source>
</evidence>
<proteinExistence type="predicted"/>
<dbReference type="GO" id="GO:0034480">
    <property type="term" value="F:phosphatidylcholine phospholipase C activity"/>
    <property type="evidence" value="ECO:0007669"/>
    <property type="project" value="UniProtKB-EC"/>
</dbReference>
<organism evidence="10 11">
    <name type="scientific">Vallitalea pronyensis</name>
    <dbReference type="NCBI Taxonomy" id="1348613"/>
    <lineage>
        <taxon>Bacteria</taxon>
        <taxon>Bacillati</taxon>
        <taxon>Bacillota</taxon>
        <taxon>Clostridia</taxon>
        <taxon>Lachnospirales</taxon>
        <taxon>Vallitaleaceae</taxon>
        <taxon>Vallitalea</taxon>
    </lineage>
</organism>
<dbReference type="SMART" id="SM00770">
    <property type="entry name" value="Zn_dep_PLPC"/>
    <property type="match status" value="1"/>
</dbReference>
<keyword evidence="3" id="KW-0964">Secreted</keyword>
<dbReference type="Gene3D" id="1.10.575.10">
    <property type="entry name" value="P1 Nuclease"/>
    <property type="match status" value="1"/>
</dbReference>
<dbReference type="EMBL" id="CP058649">
    <property type="protein sequence ID" value="QUI23942.1"/>
    <property type="molecule type" value="Genomic_DNA"/>
</dbReference>
<name>A0A8J8MLA1_9FIRM</name>
<evidence type="ECO:0000256" key="7">
    <source>
        <dbReference type="ARBA" id="ARBA00022833"/>
    </source>
</evidence>
<keyword evidence="7" id="KW-0862">Zinc</keyword>
<dbReference type="EC" id="3.1.4.3" evidence="1"/>
<keyword evidence="4" id="KW-0479">Metal-binding</keyword>
<dbReference type="InterPro" id="IPR008947">
    <property type="entry name" value="PLipase_C/P1_nuclease_dom_sf"/>
</dbReference>
<dbReference type="RefSeq" id="WP_212694632.1">
    <property type="nucleotide sequence ID" value="NZ_CP058649.1"/>
</dbReference>
<feature type="domain" description="Zn-dependent PLC" evidence="9">
    <location>
        <begin position="22"/>
        <end position="235"/>
    </location>
</feature>
<evidence type="ECO:0000256" key="3">
    <source>
        <dbReference type="ARBA" id="ARBA00022525"/>
    </source>
</evidence>
<evidence type="ECO:0000256" key="6">
    <source>
        <dbReference type="ARBA" id="ARBA00022801"/>
    </source>
</evidence>
<evidence type="ECO:0000313" key="11">
    <source>
        <dbReference type="Proteomes" id="UP000683246"/>
    </source>
</evidence>
<evidence type="ECO:0000256" key="1">
    <source>
        <dbReference type="ARBA" id="ARBA00012018"/>
    </source>
</evidence>
<keyword evidence="5" id="KW-0732">Signal</keyword>
<keyword evidence="11" id="KW-1185">Reference proteome</keyword>
<protein>
    <recommendedName>
        <fullName evidence="2">Phospholipase C</fullName>
        <ecNumber evidence="1">3.1.4.3</ecNumber>
    </recommendedName>
    <alternativeName>
        <fullName evidence="8">Phosphatidylcholine cholinephosphohydrolase</fullName>
    </alternativeName>
</protein>
<gene>
    <name evidence="10" type="ORF">HZI73_17305</name>
</gene>
<dbReference type="SUPFAM" id="SSF48537">
    <property type="entry name" value="Phospholipase C/P1 nuclease"/>
    <property type="match status" value="1"/>
</dbReference>
<keyword evidence="6" id="KW-0378">Hydrolase</keyword>
<dbReference type="KEGG" id="vpy:HZI73_17305"/>
<dbReference type="InterPro" id="IPR001531">
    <property type="entry name" value="Zn_PLipaseC"/>
</dbReference>
<dbReference type="GO" id="GO:0008270">
    <property type="term" value="F:zinc ion binding"/>
    <property type="evidence" value="ECO:0007669"/>
    <property type="project" value="InterPro"/>
</dbReference>
<evidence type="ECO:0000256" key="5">
    <source>
        <dbReference type="ARBA" id="ARBA00022729"/>
    </source>
</evidence>
<dbReference type="Proteomes" id="UP000683246">
    <property type="component" value="Chromosome"/>
</dbReference>
<accession>A0A8J8MLA1</accession>